<feature type="binding site" evidence="15">
    <location>
        <position position="10"/>
    </location>
    <ligand>
        <name>L-glutamate</name>
        <dbReference type="ChEBI" id="CHEBI:29985"/>
    </ligand>
</feature>
<feature type="site" description="Interaction with the cone snail toxin Con-ikot-ikot" evidence="16">
    <location>
        <position position="187"/>
    </location>
</feature>
<feature type="site" description="Crucial to convey clamshell closure to channel opening" evidence="16">
    <location>
        <position position="160"/>
    </location>
</feature>
<keyword evidence="2" id="KW-1003">Cell membrane</keyword>
<evidence type="ECO:0000256" key="11">
    <source>
        <dbReference type="ARBA" id="ARBA00023257"/>
    </source>
</evidence>
<feature type="domain" description="Ionotropic glutamate receptor C-terminal" evidence="19">
    <location>
        <begin position="92"/>
        <end position="291"/>
    </location>
</feature>
<evidence type="ECO:0000256" key="13">
    <source>
        <dbReference type="ARBA" id="ARBA00023303"/>
    </source>
</evidence>
<comment type="caution">
    <text evidence="20">The sequence shown here is derived from an EMBL/GenBank/DDBJ whole genome shotgun (WGS) entry which is preliminary data.</text>
</comment>
<dbReference type="InterPro" id="IPR001508">
    <property type="entry name" value="Iono_Glu_rcpt_met"/>
</dbReference>
<feature type="binding site" evidence="15">
    <location>
        <position position="182"/>
    </location>
    <ligand>
        <name>L-glutamate</name>
        <dbReference type="ChEBI" id="CHEBI:29985"/>
    </ligand>
</feature>
<evidence type="ECO:0000259" key="19">
    <source>
        <dbReference type="SMART" id="SM00079"/>
    </source>
</evidence>
<keyword evidence="3 18" id="KW-0812">Transmembrane</keyword>
<evidence type="ECO:0000256" key="17">
    <source>
        <dbReference type="PIRSR" id="PIRSR601508-3"/>
    </source>
</evidence>
<dbReference type="Proteomes" id="UP001626550">
    <property type="component" value="Unassembled WGS sequence"/>
</dbReference>
<dbReference type="InterPro" id="IPR015683">
    <property type="entry name" value="Ionotropic_Glu_rcpt"/>
</dbReference>
<dbReference type="Gene3D" id="1.10.287.70">
    <property type="match status" value="1"/>
</dbReference>
<feature type="non-terminal residue" evidence="20">
    <location>
        <position position="1"/>
    </location>
</feature>
<proteinExistence type="predicted"/>
<dbReference type="FunFam" id="3.40.190.10:FF:000060">
    <property type="entry name" value="Glutamate receptor ionotropic, kainate 1"/>
    <property type="match status" value="1"/>
</dbReference>
<feature type="binding site" evidence="15">
    <location>
        <position position="15"/>
    </location>
    <ligand>
        <name>L-glutamate</name>
        <dbReference type="ChEBI" id="CHEBI:29985"/>
    </ligand>
</feature>
<dbReference type="GO" id="GO:0034220">
    <property type="term" value="P:monoatomic ion transmembrane transport"/>
    <property type="evidence" value="ECO:0007669"/>
    <property type="project" value="UniProtKB-KW"/>
</dbReference>
<dbReference type="PRINTS" id="PR00177">
    <property type="entry name" value="NMDARECEPTOR"/>
</dbReference>
<evidence type="ECO:0000256" key="12">
    <source>
        <dbReference type="ARBA" id="ARBA00023286"/>
    </source>
</evidence>
<dbReference type="InterPro" id="IPR001320">
    <property type="entry name" value="Iontro_rcpt_C"/>
</dbReference>
<keyword evidence="7" id="KW-0406">Ion transport</keyword>
<keyword evidence="1" id="KW-0813">Transport</keyword>
<protein>
    <submittedName>
        <fullName evidence="20">Glutamate receptor ionotropic, kainate 1</fullName>
    </submittedName>
</protein>
<dbReference type="InterPro" id="IPR019594">
    <property type="entry name" value="Glu/Gly-bd"/>
</dbReference>
<dbReference type="EMBL" id="JBJKFK010001046">
    <property type="protein sequence ID" value="KAL3314275.1"/>
    <property type="molecule type" value="Genomic_DNA"/>
</dbReference>
<organism evidence="20 21">
    <name type="scientific">Cichlidogyrus casuarinus</name>
    <dbReference type="NCBI Taxonomy" id="1844966"/>
    <lineage>
        <taxon>Eukaryota</taxon>
        <taxon>Metazoa</taxon>
        <taxon>Spiralia</taxon>
        <taxon>Lophotrochozoa</taxon>
        <taxon>Platyhelminthes</taxon>
        <taxon>Monogenea</taxon>
        <taxon>Monopisthocotylea</taxon>
        <taxon>Dactylogyridea</taxon>
        <taxon>Ancyrocephalidae</taxon>
        <taxon>Cichlidogyrus</taxon>
    </lineage>
</organism>
<dbReference type="Pfam" id="PF10613">
    <property type="entry name" value="Lig_chan-Glu_bd"/>
    <property type="match status" value="1"/>
</dbReference>
<gene>
    <name evidence="20" type="primary">GRIK1_3</name>
    <name evidence="20" type="ORF">Ciccas_007107</name>
</gene>
<keyword evidence="5 18" id="KW-1133">Transmembrane helix</keyword>
<evidence type="ECO:0000256" key="1">
    <source>
        <dbReference type="ARBA" id="ARBA00022448"/>
    </source>
</evidence>
<dbReference type="SMART" id="SM00079">
    <property type="entry name" value="PBPe"/>
    <property type="match status" value="1"/>
</dbReference>
<keyword evidence="4" id="KW-0732">Signal</keyword>
<evidence type="ECO:0000313" key="20">
    <source>
        <dbReference type="EMBL" id="KAL3314275.1"/>
    </source>
</evidence>
<evidence type="ECO:0000256" key="6">
    <source>
        <dbReference type="ARBA" id="ARBA00023018"/>
    </source>
</evidence>
<sequence>THDLAIGAFTQTESREKVIDFTNPFLSIGLSILFVKPTAQAPSLFSFLQPLTPGVWATVLLMYLLVTWGLFVVSRMSPYEWNRPHPCDEDSEEMENQFFMLNSLWFYIAALLNQGTDISPKATSTRLLTGIWWFFALIVISTYTANLAAFLTVENTKSPINSVDDLVKQNEIKYGTLRSGSSKDFFKDSKDENYKKMGETMQKEDSYATTVAEGISRVEDGNFAFILESSLLEYYNYRKCNLKQIGGMLDTKYYSIGLKTGSPWKDRMTAMILQMQANEDLTQMYDKWWKNVSEGCTTKTDSNKEAKALGVQQVGGVFILLLIGFFVGTTVAVVEFFIKARKRYHGKELWHKMWQELSFSFQCMTSSKKPKDIRELAKARPVSKMEQAHGIEVAPGVIISPNHRYGTGQFGSQHGSNISGVGNLNYPPIGFYGGQVALNTSRTSNWSGDYFLYTGGVSFVSKDLPFRGLDHTGNYLNSRLDTLTLRGQTESIFLRDWNSEYAHEL</sequence>
<evidence type="ECO:0000256" key="4">
    <source>
        <dbReference type="ARBA" id="ARBA00022729"/>
    </source>
</evidence>
<dbReference type="SUPFAM" id="SSF53850">
    <property type="entry name" value="Periplasmic binding protein-like II"/>
    <property type="match status" value="1"/>
</dbReference>
<feature type="binding site" evidence="15">
    <location>
        <position position="181"/>
    </location>
    <ligand>
        <name>L-glutamate</name>
        <dbReference type="ChEBI" id="CHEBI:29985"/>
    </ligand>
</feature>
<feature type="transmembrane region" description="Helical" evidence="18">
    <location>
        <begin position="314"/>
        <end position="338"/>
    </location>
</feature>
<evidence type="ECO:0000313" key="21">
    <source>
        <dbReference type="Proteomes" id="UP001626550"/>
    </source>
</evidence>
<dbReference type="FunFam" id="1.10.287.70:FF:000010">
    <property type="entry name" value="Putative glutamate receptor ionotropic kainate 1"/>
    <property type="match status" value="1"/>
</dbReference>
<evidence type="ECO:0000256" key="10">
    <source>
        <dbReference type="ARBA" id="ARBA00023180"/>
    </source>
</evidence>
<dbReference type="Pfam" id="PF00060">
    <property type="entry name" value="Lig_chan"/>
    <property type="match status" value="1"/>
</dbReference>
<keyword evidence="6" id="KW-0770">Synapse</keyword>
<dbReference type="Gene3D" id="3.40.190.10">
    <property type="entry name" value="Periplasmic binding protein-like II"/>
    <property type="match status" value="1"/>
</dbReference>
<evidence type="ECO:0000256" key="18">
    <source>
        <dbReference type="SAM" id="Phobius"/>
    </source>
</evidence>
<keyword evidence="11" id="KW-0628">Postsynaptic cell membrane</keyword>
<evidence type="ECO:0000256" key="2">
    <source>
        <dbReference type="ARBA" id="ARBA00022475"/>
    </source>
</evidence>
<keyword evidence="9 20" id="KW-0675">Receptor</keyword>
<accession>A0ABD2Q436</accession>
<feature type="disulfide bond" evidence="17">
    <location>
        <begin position="240"/>
        <end position="296"/>
    </location>
</feature>
<keyword evidence="21" id="KW-1185">Reference proteome</keyword>
<feature type="binding site" evidence="15">
    <location>
        <position position="228"/>
    </location>
    <ligand>
        <name>L-glutamate</name>
        <dbReference type="ChEBI" id="CHEBI:29985"/>
    </ligand>
</feature>
<keyword evidence="12" id="KW-1071">Ligand-gated ion channel</keyword>
<dbReference type="GO" id="GO:0045211">
    <property type="term" value="C:postsynaptic membrane"/>
    <property type="evidence" value="ECO:0007669"/>
    <property type="project" value="UniProtKB-SubCell"/>
</dbReference>
<comment type="subcellular location">
    <subcellularLocation>
        <location evidence="14">Postsynaptic cell membrane</location>
        <topology evidence="14">Multi-pass membrane protein</topology>
    </subcellularLocation>
</comment>
<evidence type="ECO:0000256" key="16">
    <source>
        <dbReference type="PIRSR" id="PIRSR601508-2"/>
    </source>
</evidence>
<evidence type="ECO:0000256" key="14">
    <source>
        <dbReference type="ARBA" id="ARBA00034104"/>
    </source>
</evidence>
<feature type="transmembrane region" description="Helical" evidence="18">
    <location>
        <begin position="54"/>
        <end position="73"/>
    </location>
</feature>
<evidence type="ECO:0000256" key="9">
    <source>
        <dbReference type="ARBA" id="ARBA00023170"/>
    </source>
</evidence>
<keyword evidence="17" id="KW-1015">Disulfide bond</keyword>
<evidence type="ECO:0000256" key="7">
    <source>
        <dbReference type="ARBA" id="ARBA00023065"/>
    </source>
</evidence>
<keyword evidence="8 18" id="KW-0472">Membrane</keyword>
<keyword evidence="13" id="KW-0407">Ion channel</keyword>
<dbReference type="PANTHER" id="PTHR18966">
    <property type="entry name" value="IONOTROPIC GLUTAMATE RECEPTOR"/>
    <property type="match status" value="1"/>
</dbReference>
<feature type="transmembrane region" description="Helical" evidence="18">
    <location>
        <begin position="131"/>
        <end position="153"/>
    </location>
</feature>
<keyword evidence="10" id="KW-0325">Glycoprotein</keyword>
<evidence type="ECO:0000256" key="8">
    <source>
        <dbReference type="ARBA" id="ARBA00023136"/>
    </source>
</evidence>
<name>A0ABD2Q436_9PLAT</name>
<dbReference type="AlphaFoldDB" id="A0ABD2Q436"/>
<reference evidence="20 21" key="1">
    <citation type="submission" date="2024-11" db="EMBL/GenBank/DDBJ databases">
        <title>Adaptive evolution of stress response genes in parasites aligns with host niche diversity.</title>
        <authorList>
            <person name="Hahn C."/>
            <person name="Resl P."/>
        </authorList>
    </citation>
    <scope>NUCLEOTIDE SEQUENCE [LARGE SCALE GENOMIC DNA]</scope>
    <source>
        <strain evidence="20">EGGRZ-B1_66</strain>
        <tissue evidence="20">Body</tissue>
    </source>
</reference>
<evidence type="ECO:0000256" key="3">
    <source>
        <dbReference type="ARBA" id="ARBA00022692"/>
    </source>
</evidence>
<evidence type="ECO:0000256" key="5">
    <source>
        <dbReference type="ARBA" id="ARBA00022989"/>
    </source>
</evidence>
<evidence type="ECO:0000256" key="15">
    <source>
        <dbReference type="PIRSR" id="PIRSR601508-1"/>
    </source>
</evidence>